<keyword evidence="4 6" id="KW-1133">Transmembrane helix</keyword>
<dbReference type="EMBL" id="VLLC01000005">
    <property type="protein sequence ID" value="TWI74327.1"/>
    <property type="molecule type" value="Genomic_DNA"/>
</dbReference>
<evidence type="ECO:0000256" key="3">
    <source>
        <dbReference type="ARBA" id="ARBA00022692"/>
    </source>
</evidence>
<feature type="transmembrane region" description="Helical" evidence="6">
    <location>
        <begin position="47"/>
        <end position="68"/>
    </location>
</feature>
<gene>
    <name evidence="7" type="ORF">LZ24_00930</name>
</gene>
<dbReference type="Pfam" id="PF01027">
    <property type="entry name" value="Bax1-I"/>
    <property type="match status" value="1"/>
</dbReference>
<dbReference type="InterPro" id="IPR006214">
    <property type="entry name" value="Bax_inhibitor_1-related"/>
</dbReference>
<organism evidence="7 8">
    <name type="scientific">Desulfobotulus alkaliphilus</name>
    <dbReference type="NCBI Taxonomy" id="622671"/>
    <lineage>
        <taxon>Bacteria</taxon>
        <taxon>Pseudomonadati</taxon>
        <taxon>Thermodesulfobacteriota</taxon>
        <taxon>Desulfobacteria</taxon>
        <taxon>Desulfobacterales</taxon>
        <taxon>Desulfobacteraceae</taxon>
        <taxon>Desulfobotulus</taxon>
    </lineage>
</organism>
<dbReference type="Proteomes" id="UP000318307">
    <property type="component" value="Unassembled WGS sequence"/>
</dbReference>
<dbReference type="PANTHER" id="PTHR23291">
    <property type="entry name" value="BAX INHIBITOR-RELATED"/>
    <property type="match status" value="1"/>
</dbReference>
<dbReference type="PANTHER" id="PTHR23291:SF50">
    <property type="entry name" value="PROTEIN LIFEGUARD 4"/>
    <property type="match status" value="1"/>
</dbReference>
<feature type="transmembrane region" description="Helical" evidence="6">
    <location>
        <begin position="105"/>
        <end position="126"/>
    </location>
</feature>
<protein>
    <recommendedName>
        <fullName evidence="9">Modulator of FtsH protease</fullName>
    </recommendedName>
</protein>
<dbReference type="AlphaFoldDB" id="A0A562RYW1"/>
<feature type="transmembrane region" description="Helical" evidence="6">
    <location>
        <begin position="20"/>
        <end position="41"/>
    </location>
</feature>
<comment type="caution">
    <text evidence="7">The sequence shown here is derived from an EMBL/GenBank/DDBJ whole genome shotgun (WGS) entry which is preliminary data.</text>
</comment>
<feature type="transmembrane region" description="Helical" evidence="6">
    <location>
        <begin position="133"/>
        <end position="154"/>
    </location>
</feature>
<evidence type="ECO:0008006" key="9">
    <source>
        <dbReference type="Google" id="ProtNLM"/>
    </source>
</evidence>
<dbReference type="CDD" id="cd10432">
    <property type="entry name" value="BI-1-like_bacterial"/>
    <property type="match status" value="1"/>
</dbReference>
<keyword evidence="8" id="KW-1185">Reference proteome</keyword>
<sequence>MEMEKVLASNEKTKAHVNGFIQSVYNWMAIGLAVTGVLAYLVSEMFIVPRGLFFLLVIVQLGMVFVLASRIQTLSASTATGLFVLYAALNGVTLSWIFLVYTSASITSTFFICALTFAAASAYGMVTKKDLTSFGGFLMMGLIGIIIATVVNIFFRSPMVTMIVSYIGVFVFIGLTAWDTQKIKQMALSQPADLDNATLRKGAIFGALSLYLDFINLFIMMLHIFGDRD</sequence>
<dbReference type="GO" id="GO:0005886">
    <property type="term" value="C:plasma membrane"/>
    <property type="evidence" value="ECO:0007669"/>
    <property type="project" value="TreeGrafter"/>
</dbReference>
<keyword evidence="5 6" id="KW-0472">Membrane</keyword>
<comment type="subcellular location">
    <subcellularLocation>
        <location evidence="1">Membrane</location>
        <topology evidence="1">Multi-pass membrane protein</topology>
    </subcellularLocation>
</comment>
<evidence type="ECO:0000256" key="2">
    <source>
        <dbReference type="ARBA" id="ARBA00010350"/>
    </source>
</evidence>
<reference evidence="7 8" key="1">
    <citation type="submission" date="2019-07" db="EMBL/GenBank/DDBJ databases">
        <title>Genome sequencing of 100 strains of the haloalkaliphilic chemolithoautotrophic sulfur-oxidizing bacterium Thioalkalivibrio.</title>
        <authorList>
            <person name="Muyzer G."/>
        </authorList>
    </citation>
    <scope>NUCLEOTIDE SEQUENCE [LARGE SCALE GENOMIC DNA]</scope>
    <source>
        <strain evidence="7 8">ASO4-4</strain>
    </source>
</reference>
<evidence type="ECO:0000256" key="1">
    <source>
        <dbReference type="ARBA" id="ARBA00004141"/>
    </source>
</evidence>
<evidence type="ECO:0000256" key="4">
    <source>
        <dbReference type="ARBA" id="ARBA00022989"/>
    </source>
</evidence>
<feature type="transmembrane region" description="Helical" evidence="6">
    <location>
        <begin position="203"/>
        <end position="225"/>
    </location>
</feature>
<evidence type="ECO:0000313" key="7">
    <source>
        <dbReference type="EMBL" id="TWI74327.1"/>
    </source>
</evidence>
<comment type="similarity">
    <text evidence="2 6">Belongs to the BI1 family.</text>
</comment>
<evidence type="ECO:0000256" key="5">
    <source>
        <dbReference type="ARBA" id="ARBA00023136"/>
    </source>
</evidence>
<evidence type="ECO:0000313" key="8">
    <source>
        <dbReference type="Proteomes" id="UP000318307"/>
    </source>
</evidence>
<name>A0A562RYW1_9BACT</name>
<proteinExistence type="inferred from homology"/>
<evidence type="ECO:0000256" key="6">
    <source>
        <dbReference type="RuleBase" id="RU004379"/>
    </source>
</evidence>
<feature type="transmembrane region" description="Helical" evidence="6">
    <location>
        <begin position="160"/>
        <end position="178"/>
    </location>
</feature>
<accession>A0A562RYW1</accession>
<keyword evidence="3 6" id="KW-0812">Transmembrane</keyword>
<feature type="transmembrane region" description="Helical" evidence="6">
    <location>
        <begin position="80"/>
        <end position="99"/>
    </location>
</feature>
<dbReference type="RefSeq" id="WP_342779262.1">
    <property type="nucleotide sequence ID" value="NZ_VLLC01000005.1"/>
</dbReference>